<evidence type="ECO:0000256" key="1">
    <source>
        <dbReference type="SAM" id="SignalP"/>
    </source>
</evidence>
<dbReference type="SUPFAM" id="SSF55961">
    <property type="entry name" value="Bet v1-like"/>
    <property type="match status" value="1"/>
</dbReference>
<protein>
    <submittedName>
        <fullName evidence="2">MxaD protein</fullName>
    </submittedName>
</protein>
<dbReference type="RefSeq" id="WP_088619689.1">
    <property type="nucleotide sequence ID" value="NZ_CP022129.1"/>
</dbReference>
<dbReference type="CDD" id="cd07821">
    <property type="entry name" value="PYR_PYL_RCAR_like"/>
    <property type="match status" value="1"/>
</dbReference>
<dbReference type="Pfam" id="PF10604">
    <property type="entry name" value="Polyketide_cyc2"/>
    <property type="match status" value="1"/>
</dbReference>
<dbReference type="Gene3D" id="3.30.530.20">
    <property type="match status" value="1"/>
</dbReference>
<dbReference type="Proteomes" id="UP000197019">
    <property type="component" value="Chromosome"/>
</dbReference>
<dbReference type="PANTHER" id="PTHR39332">
    <property type="entry name" value="BLL4707 PROTEIN"/>
    <property type="match status" value="1"/>
</dbReference>
<sequence>MNKSAYACLSLLCLPLLSFAHGPTPQKAKESITINAPVAKVWDTVKQFSDIAHWHPDVKQSTGDGKHESGGTRTLTLQNDGQLVEELDFYSDKDHEYSYRLKTENAQAFPVSSYSITVQVLAGDTANNSTVLMKSRFYRGDTSNTPPANLTDEAAVNAMVSFFKNGLTGLKGTVEK</sequence>
<organism evidence="2 3">
    <name type="scientific">Methylovulum psychrotolerans</name>
    <dbReference type="NCBI Taxonomy" id="1704499"/>
    <lineage>
        <taxon>Bacteria</taxon>
        <taxon>Pseudomonadati</taxon>
        <taxon>Pseudomonadota</taxon>
        <taxon>Gammaproteobacteria</taxon>
        <taxon>Methylococcales</taxon>
        <taxon>Methylococcaceae</taxon>
        <taxon>Methylovulum</taxon>
    </lineage>
</organism>
<dbReference type="InterPro" id="IPR023393">
    <property type="entry name" value="START-like_dom_sf"/>
</dbReference>
<name>A0A1Z4BZV1_9GAMM</name>
<evidence type="ECO:0000313" key="3">
    <source>
        <dbReference type="Proteomes" id="UP000197019"/>
    </source>
</evidence>
<feature type="chain" id="PRO_5012735127" evidence="1">
    <location>
        <begin position="21"/>
        <end position="176"/>
    </location>
</feature>
<gene>
    <name evidence="2" type="ORF">CEK71_12425</name>
</gene>
<accession>A0A1Z4BZV1</accession>
<dbReference type="EMBL" id="CP022129">
    <property type="protein sequence ID" value="ASF46817.1"/>
    <property type="molecule type" value="Genomic_DNA"/>
</dbReference>
<dbReference type="KEGG" id="mpsy:CEK71_12425"/>
<dbReference type="InterPro" id="IPR019587">
    <property type="entry name" value="Polyketide_cyclase/dehydratase"/>
</dbReference>
<dbReference type="PANTHER" id="PTHR39332:SF7">
    <property type="entry name" value="SRPBCC FAMILY PROTEIN"/>
    <property type="match status" value="1"/>
</dbReference>
<keyword evidence="3" id="KW-1185">Reference proteome</keyword>
<dbReference type="AlphaFoldDB" id="A0A1Z4BZV1"/>
<feature type="signal peptide" evidence="1">
    <location>
        <begin position="1"/>
        <end position="20"/>
    </location>
</feature>
<evidence type="ECO:0000313" key="2">
    <source>
        <dbReference type="EMBL" id="ASF46817.1"/>
    </source>
</evidence>
<reference evidence="2 3" key="1">
    <citation type="submission" date="2017-06" db="EMBL/GenBank/DDBJ databases">
        <title>Genome Sequencing of the methanotroph Methylovulum psychrotolerants str. HV10-M2 isolated from a high-altitude environment.</title>
        <authorList>
            <person name="Mateos-Rivera A."/>
        </authorList>
    </citation>
    <scope>NUCLEOTIDE SEQUENCE [LARGE SCALE GENOMIC DNA]</scope>
    <source>
        <strain evidence="2 3">HV10_M2</strain>
    </source>
</reference>
<keyword evidence="1" id="KW-0732">Signal</keyword>
<dbReference type="OrthoDB" id="1364128at2"/>
<proteinExistence type="predicted"/>